<keyword evidence="2" id="KW-1185">Reference proteome</keyword>
<accession>A0ACB9R1J6</accession>
<proteinExistence type="predicted"/>
<dbReference type="Proteomes" id="UP001057402">
    <property type="component" value="Chromosome 5"/>
</dbReference>
<protein>
    <submittedName>
        <fullName evidence="1">Uncharacterized protein</fullName>
    </submittedName>
</protein>
<gene>
    <name evidence="1" type="ORF">MLD38_019603</name>
</gene>
<name>A0ACB9R1J6_9MYRT</name>
<evidence type="ECO:0000313" key="2">
    <source>
        <dbReference type="Proteomes" id="UP001057402"/>
    </source>
</evidence>
<reference evidence="2" key="1">
    <citation type="journal article" date="2023" name="Front. Plant Sci.">
        <title>Chromosomal-level genome assembly of Melastoma candidum provides insights into trichome evolution.</title>
        <authorList>
            <person name="Zhong Y."/>
            <person name="Wu W."/>
            <person name="Sun C."/>
            <person name="Zou P."/>
            <person name="Liu Y."/>
            <person name="Dai S."/>
            <person name="Zhou R."/>
        </authorList>
    </citation>
    <scope>NUCLEOTIDE SEQUENCE [LARGE SCALE GENOMIC DNA]</scope>
</reference>
<evidence type="ECO:0000313" key="1">
    <source>
        <dbReference type="EMBL" id="KAI4371358.1"/>
    </source>
</evidence>
<organism evidence="1 2">
    <name type="scientific">Melastoma candidum</name>
    <dbReference type="NCBI Taxonomy" id="119954"/>
    <lineage>
        <taxon>Eukaryota</taxon>
        <taxon>Viridiplantae</taxon>
        <taxon>Streptophyta</taxon>
        <taxon>Embryophyta</taxon>
        <taxon>Tracheophyta</taxon>
        <taxon>Spermatophyta</taxon>
        <taxon>Magnoliopsida</taxon>
        <taxon>eudicotyledons</taxon>
        <taxon>Gunneridae</taxon>
        <taxon>Pentapetalae</taxon>
        <taxon>rosids</taxon>
        <taxon>malvids</taxon>
        <taxon>Myrtales</taxon>
        <taxon>Melastomataceae</taxon>
        <taxon>Melastomatoideae</taxon>
        <taxon>Melastomateae</taxon>
        <taxon>Melastoma</taxon>
    </lineage>
</organism>
<dbReference type="EMBL" id="CM042884">
    <property type="protein sequence ID" value="KAI4371358.1"/>
    <property type="molecule type" value="Genomic_DNA"/>
</dbReference>
<comment type="caution">
    <text evidence="1">The sequence shown here is derived from an EMBL/GenBank/DDBJ whole genome shotgun (WGS) entry which is preliminary data.</text>
</comment>
<sequence length="138" mass="15735">MFERLAGLDPVELKEQLIVQDDSEDEDVDGDVVTERGGDDPARRRVRVTRGTMRLVSNLILGEQQEVKKPGGGMDMAIQGYYRRNGMVRRDEEEDHLEDTAEEIEVSILGFLVEELSEELCLQWGVFDLLLLHMATEK</sequence>